<feature type="domain" description="HD" evidence="1">
    <location>
        <begin position="26"/>
        <end position="93"/>
    </location>
</feature>
<reference evidence="2 3" key="1">
    <citation type="submission" date="2015-12" db="EMBL/GenBank/DDBJ databases">
        <title>Draft genome sequnece of Fervidicola ferrireducens strain Y170.</title>
        <authorList>
            <person name="Patel B.K."/>
        </authorList>
    </citation>
    <scope>NUCLEOTIDE SEQUENCE [LARGE SCALE GENOMIC DNA]</scope>
    <source>
        <strain evidence="2 3">Y170</strain>
    </source>
</reference>
<dbReference type="PATRIC" id="fig|520764.3.peg.496"/>
<dbReference type="Pfam" id="PF01966">
    <property type="entry name" value="HD"/>
    <property type="match status" value="1"/>
</dbReference>
<dbReference type="NCBIfam" id="TIGR00277">
    <property type="entry name" value="HDIG"/>
    <property type="match status" value="1"/>
</dbReference>
<dbReference type="InParanoid" id="A0A140LCY0"/>
<dbReference type="AlphaFoldDB" id="A0A140LCY0"/>
<dbReference type="PANTHER" id="PTHR38659:SF2">
    <property type="entry name" value="HDIG DOMAIN PROTEIN"/>
    <property type="match status" value="1"/>
</dbReference>
<evidence type="ECO:0000313" key="2">
    <source>
        <dbReference type="EMBL" id="KXG78405.1"/>
    </source>
</evidence>
<keyword evidence="3" id="KW-1185">Reference proteome</keyword>
<evidence type="ECO:0000259" key="1">
    <source>
        <dbReference type="Pfam" id="PF01966"/>
    </source>
</evidence>
<dbReference type="PANTHER" id="PTHR38659">
    <property type="entry name" value="METAL-DEPENDENT PHOSPHOHYDROLASE"/>
    <property type="match status" value="1"/>
</dbReference>
<dbReference type="InterPro" id="IPR006674">
    <property type="entry name" value="HD_domain"/>
</dbReference>
<protein>
    <recommendedName>
        <fullName evidence="1">HD domain-containing protein</fullName>
    </recommendedName>
</protein>
<gene>
    <name evidence="2" type="ORF">AN618_04720</name>
</gene>
<sequence length="196" mass="22448">MNMAKVPTREEAFELLKRYTKSENLIKHALAVESVMRHFARLFGEDEEKWGIVGLVHDLDYEMYPEQHCKKVREILEQEGWPEDYIKAVQSHGWKLCSDVEPTERMEKVLYAVDELTGLVTATALMRPDKSIMSTTLQSVKKKWKQKSFAAGVNREVIEEGAKMLGMDLDRVIEETIKGMQKVAGEIGLLGDFKAE</sequence>
<dbReference type="EMBL" id="LOED01000003">
    <property type="protein sequence ID" value="KXG78405.1"/>
    <property type="molecule type" value="Genomic_DNA"/>
</dbReference>
<dbReference type="SUPFAM" id="SSF109604">
    <property type="entry name" value="HD-domain/PDEase-like"/>
    <property type="match status" value="1"/>
</dbReference>
<organism evidence="2 3">
    <name type="scientific">Fervidicola ferrireducens</name>
    <dbReference type="NCBI Taxonomy" id="520764"/>
    <lineage>
        <taxon>Bacteria</taxon>
        <taxon>Bacillati</taxon>
        <taxon>Bacillota</taxon>
        <taxon>Clostridia</taxon>
        <taxon>Thermosediminibacterales</taxon>
        <taxon>Thermosediminibacteraceae</taxon>
        <taxon>Fervidicola</taxon>
    </lineage>
</organism>
<name>A0A140LCY0_9FIRM</name>
<accession>A0A140LCY0</accession>
<dbReference type="InterPro" id="IPR006675">
    <property type="entry name" value="HDIG_dom"/>
</dbReference>
<dbReference type="STRING" id="520764.AN618_04720"/>
<evidence type="ECO:0000313" key="3">
    <source>
        <dbReference type="Proteomes" id="UP000070427"/>
    </source>
</evidence>
<dbReference type="Proteomes" id="UP000070427">
    <property type="component" value="Unassembled WGS sequence"/>
</dbReference>
<comment type="caution">
    <text evidence="2">The sequence shown here is derived from an EMBL/GenBank/DDBJ whole genome shotgun (WGS) entry which is preliminary data.</text>
</comment>
<dbReference type="Gene3D" id="1.10.3210.10">
    <property type="entry name" value="Hypothetical protein af1432"/>
    <property type="match status" value="1"/>
</dbReference>
<proteinExistence type="predicted"/>